<evidence type="ECO:0000256" key="1">
    <source>
        <dbReference type="ARBA" id="ARBA00022737"/>
    </source>
</evidence>
<accession>A0A142EP03</accession>
<evidence type="ECO:0000256" key="2">
    <source>
        <dbReference type="ARBA" id="ARBA00022803"/>
    </source>
</evidence>
<keyword evidence="5" id="KW-1185">Reference proteome</keyword>
<proteinExistence type="predicted"/>
<name>A0A142EP03_9BACT</name>
<keyword evidence="2 3" id="KW-0802">TPR repeat</keyword>
<dbReference type="Proteomes" id="UP000073816">
    <property type="component" value="Chromosome"/>
</dbReference>
<keyword evidence="4" id="KW-0489">Methyltransferase</keyword>
<dbReference type="Pfam" id="PF13181">
    <property type="entry name" value="TPR_8"/>
    <property type="match status" value="3"/>
</dbReference>
<dbReference type="PROSITE" id="PS50005">
    <property type="entry name" value="TPR"/>
    <property type="match status" value="1"/>
</dbReference>
<evidence type="ECO:0000313" key="4">
    <source>
        <dbReference type="EMBL" id="AMQ56858.1"/>
    </source>
</evidence>
<sequence>MKKLILSIALVGASSLAFGQKKVVREAEKGFKSGDLQAALTAIDAATANPETSGDPATFLLKAQIETKIFGSDSSNTMETLEKGNAALATFLKAFEMAGSDKNAGVGKEVYEEDLMGVPDNLRPYSVITLKNTSYDKALERYQAEDLELAYEFFNFSTEIDNADTLSHYNAAYVANDLGEYENAKKHLYALLDIENYGADNKANVYYMLIPILTNEDKNSEGAYELVKKAREILPEDKFLAEIEINLLLQLDKMDEAMSQINTALANDPNNTGLLLRAGYLKEKAGDIEGALADYQKSVSIDPNFFEGNYYTGALLLEQATEMLNGLNSLSDAEWEKQSPIVGAKADENYKKAVVYFNKATEIRPDNTDILIILYQINTRLKNNAEVEAINKKLVEKLGPNWMDN</sequence>
<dbReference type="RefSeq" id="WP_067547081.1">
    <property type="nucleotide sequence ID" value="NZ_CP012836.1"/>
</dbReference>
<gene>
    <name evidence="4" type="ORF">AO498_10500</name>
</gene>
<dbReference type="GO" id="GO:0008168">
    <property type="term" value="F:methyltransferase activity"/>
    <property type="evidence" value="ECO:0007669"/>
    <property type="project" value="UniProtKB-KW"/>
</dbReference>
<reference evidence="4 5" key="2">
    <citation type="journal article" date="2016" name="Genome Announc.">
        <title>Complete Genome Sequence of Algoriphagus sp. Strain M8-2, Isolated from a Brackish Lake.</title>
        <authorList>
            <person name="Muraguchi Y."/>
            <person name="Kushimoto K."/>
            <person name="Ohtsubo Y."/>
            <person name="Suzuki T."/>
            <person name="Dohra H."/>
            <person name="Kimbara K."/>
            <person name="Shintani M."/>
        </authorList>
    </citation>
    <scope>NUCLEOTIDE SEQUENCE [LARGE SCALE GENOMIC DNA]</scope>
    <source>
        <strain evidence="4 5">M8-2</strain>
    </source>
</reference>
<evidence type="ECO:0000256" key="3">
    <source>
        <dbReference type="PROSITE-ProRule" id="PRU00339"/>
    </source>
</evidence>
<dbReference type="KEGG" id="alm:AO498_10500"/>
<dbReference type="GO" id="GO:0032259">
    <property type="term" value="P:methylation"/>
    <property type="evidence" value="ECO:0007669"/>
    <property type="project" value="UniProtKB-KW"/>
</dbReference>
<dbReference type="Gene3D" id="1.25.40.10">
    <property type="entry name" value="Tetratricopeptide repeat domain"/>
    <property type="match status" value="2"/>
</dbReference>
<dbReference type="PANTHER" id="PTHR44943">
    <property type="entry name" value="CELLULOSE SYNTHASE OPERON PROTEIN C"/>
    <property type="match status" value="1"/>
</dbReference>
<keyword evidence="1" id="KW-0677">Repeat</keyword>
<dbReference type="STRING" id="1727163.AO498_10500"/>
<dbReference type="PANTHER" id="PTHR44943:SF8">
    <property type="entry name" value="TPR REPEAT-CONTAINING PROTEIN MJ0263"/>
    <property type="match status" value="1"/>
</dbReference>
<keyword evidence="4" id="KW-0808">Transferase</keyword>
<protein>
    <submittedName>
        <fullName evidence="4">Methyltransferase</fullName>
    </submittedName>
</protein>
<dbReference type="InterPro" id="IPR051685">
    <property type="entry name" value="Ycf3/AcsC/BcsC/TPR_MFPF"/>
</dbReference>
<reference evidence="5" key="1">
    <citation type="submission" date="2015-09" db="EMBL/GenBank/DDBJ databases">
        <title>Complete sequence of Algoriphagus sp. M8-2.</title>
        <authorList>
            <person name="Shintani M."/>
        </authorList>
    </citation>
    <scope>NUCLEOTIDE SEQUENCE [LARGE SCALE GENOMIC DNA]</scope>
    <source>
        <strain evidence="5">M8-2</strain>
    </source>
</reference>
<dbReference type="PATRIC" id="fig|1727163.4.peg.2191"/>
<dbReference type="OrthoDB" id="739506at2"/>
<dbReference type="SMART" id="SM00028">
    <property type="entry name" value="TPR"/>
    <property type="match status" value="4"/>
</dbReference>
<dbReference type="EMBL" id="CP012836">
    <property type="protein sequence ID" value="AMQ56858.1"/>
    <property type="molecule type" value="Genomic_DNA"/>
</dbReference>
<feature type="repeat" description="TPR" evidence="3">
    <location>
        <begin position="272"/>
        <end position="305"/>
    </location>
</feature>
<evidence type="ECO:0000313" key="5">
    <source>
        <dbReference type="Proteomes" id="UP000073816"/>
    </source>
</evidence>
<dbReference type="InterPro" id="IPR011990">
    <property type="entry name" value="TPR-like_helical_dom_sf"/>
</dbReference>
<organism evidence="4 5">
    <name type="scientific">Algoriphagus sanaruensis</name>
    <dbReference type="NCBI Taxonomy" id="1727163"/>
    <lineage>
        <taxon>Bacteria</taxon>
        <taxon>Pseudomonadati</taxon>
        <taxon>Bacteroidota</taxon>
        <taxon>Cytophagia</taxon>
        <taxon>Cytophagales</taxon>
        <taxon>Cyclobacteriaceae</taxon>
        <taxon>Algoriphagus</taxon>
    </lineage>
</organism>
<dbReference type="InterPro" id="IPR019734">
    <property type="entry name" value="TPR_rpt"/>
</dbReference>
<dbReference type="AlphaFoldDB" id="A0A142EP03"/>
<dbReference type="SUPFAM" id="SSF48452">
    <property type="entry name" value="TPR-like"/>
    <property type="match status" value="2"/>
</dbReference>